<comment type="caution">
    <text evidence="19">The sequence shown here is derived from an EMBL/GenBank/DDBJ whole genome shotgun (WGS) entry which is preliminary data.</text>
</comment>
<feature type="binding site" evidence="9 11">
    <location>
        <begin position="49"/>
        <end position="52"/>
    </location>
    <ligand>
        <name>substrate</name>
    </ligand>
</feature>
<dbReference type="AlphaFoldDB" id="A0A179CY22"/>
<dbReference type="PANTHER" id="PTHR43013:SF1">
    <property type="entry name" value="GLUTAMYL-TRNA REDUCTASE"/>
    <property type="match status" value="1"/>
</dbReference>
<dbReference type="SUPFAM" id="SSF51735">
    <property type="entry name" value="NAD(P)-binding Rossmann-fold domains"/>
    <property type="match status" value="1"/>
</dbReference>
<evidence type="ECO:0000259" key="17">
    <source>
        <dbReference type="Pfam" id="PF01488"/>
    </source>
</evidence>
<dbReference type="InterPro" id="IPR036291">
    <property type="entry name" value="NAD(P)-bd_dom_sf"/>
</dbReference>
<evidence type="ECO:0000256" key="4">
    <source>
        <dbReference type="ARBA" id="ARBA00022857"/>
    </source>
</evidence>
<feature type="site" description="Important for activity" evidence="9 13">
    <location>
        <position position="108"/>
    </location>
</feature>
<dbReference type="FunFam" id="3.40.50.720:FF:000031">
    <property type="entry name" value="Glutamyl-tRNA reductase"/>
    <property type="match status" value="1"/>
</dbReference>
<feature type="coiled-coil region" evidence="15">
    <location>
        <begin position="324"/>
        <end position="385"/>
    </location>
</feature>
<feature type="binding site" evidence="9 12">
    <location>
        <begin position="203"/>
        <end position="208"/>
    </location>
    <ligand>
        <name>NADP(+)</name>
        <dbReference type="ChEBI" id="CHEBI:58349"/>
    </ligand>
</feature>
<reference evidence="19 20" key="1">
    <citation type="submission" date="2014-01" db="EMBL/GenBank/DDBJ databases">
        <authorList>
            <person name="Zuccon D."/>
        </authorList>
    </citation>
    <scope>NUCLEOTIDE SEQUENCE [LARGE SCALE GENOMIC DNA]</scope>
    <source>
        <strain evidence="19 20">Y31</strain>
    </source>
</reference>
<dbReference type="FunFam" id="3.30.460.30:FF:000001">
    <property type="entry name" value="Glutamyl-tRNA reductase"/>
    <property type="match status" value="1"/>
</dbReference>
<dbReference type="RefSeq" id="WP_064318957.1">
    <property type="nucleotide sequence ID" value="NZ_JACI01000002.1"/>
</dbReference>
<dbReference type="InterPro" id="IPR018214">
    <property type="entry name" value="GluRdtase_CS"/>
</dbReference>
<comment type="subunit">
    <text evidence="9">Homodimer.</text>
</comment>
<comment type="miscellaneous">
    <text evidence="9">During catalysis, the active site Cys acts as a nucleophile attacking the alpha-carbonyl group of tRNA-bound glutamate with the formation of a thioester intermediate between enzyme and glutamate, and the concomitant release of tRNA(Glu). The thioester intermediate is finally reduced by direct hydride transfer from NADPH, to form the product GSA.</text>
</comment>
<feature type="domain" description="Tetrapyrrole biosynthesis glutamyl-tRNA reductase dimerisation" evidence="16">
    <location>
        <begin position="336"/>
        <end position="422"/>
    </location>
</feature>
<dbReference type="PATRIC" id="fig|1261658.3.peg.2045"/>
<dbReference type="Gene3D" id="3.40.50.720">
    <property type="entry name" value="NAD(P)-binding Rossmann-like Domain"/>
    <property type="match status" value="1"/>
</dbReference>
<evidence type="ECO:0000313" key="20">
    <source>
        <dbReference type="Proteomes" id="UP000078358"/>
    </source>
</evidence>
<evidence type="ECO:0000259" key="18">
    <source>
        <dbReference type="Pfam" id="PF05201"/>
    </source>
</evidence>
<sequence>MTILALGINHKTASVSLREKVAFVESKRQLAFEQISQQNLAESAVILSTCNRTELYFHQADIPPQEDHPENIAWRERCFQWFAEIHQLDHNELRQCIYFKQNMDTARHLMEVACGLDSLILGEPQILGQVKQAYQDSEYFYHQQGKSISTNLSRLFQKTFSTAKRVRSETEIGASAVSVAYAACGLARQIFDDFAKLRFLLVGAGETIELVARYLIQHGAQNLMVANRTHIRAEMLAEKLETPMQILSLSALQVGLNQADVVISSTGSPDLLISKAMVETAQKQRRFDPMLLIDIAVPRDIDEKAGELDSVYAYSVDDLQHIIQQNLAQRQQAAEQAKKIVEQECKDFFAWLKQQQSSQLIKHYRQNAEEIRLDLLEKARNALEQGQDSEKILQELSYKLMNQLLHAPTSALQNLAKDGNVKGLQRFSQALKLDDIN</sequence>
<accession>A0A179CY22</accession>
<dbReference type="Pfam" id="PF05201">
    <property type="entry name" value="GlutR_N"/>
    <property type="match status" value="1"/>
</dbReference>
<feature type="domain" description="Glutamyl-tRNA reductase N-terminal" evidence="18">
    <location>
        <begin position="6"/>
        <end position="170"/>
    </location>
</feature>
<evidence type="ECO:0000256" key="3">
    <source>
        <dbReference type="ARBA" id="ARBA00012970"/>
    </source>
</evidence>
<dbReference type="InterPro" id="IPR036343">
    <property type="entry name" value="GluRdtase_N_sf"/>
</dbReference>
<evidence type="ECO:0000256" key="10">
    <source>
        <dbReference type="PIRSR" id="PIRSR000445-1"/>
    </source>
</evidence>
<comment type="function">
    <text evidence="9">Catalyzes the NADPH-dependent reduction of glutamyl-tRNA(Glu) to glutamate 1-semialdehyde (GSA).</text>
</comment>
<dbReference type="EC" id="1.2.1.70" evidence="3 9"/>
<dbReference type="PROSITE" id="PS00747">
    <property type="entry name" value="GLUTR"/>
    <property type="match status" value="1"/>
</dbReference>
<dbReference type="EMBL" id="JACI01000002">
    <property type="protein sequence ID" value="OAQ14692.1"/>
    <property type="molecule type" value="Genomic_DNA"/>
</dbReference>
<evidence type="ECO:0000313" key="19">
    <source>
        <dbReference type="EMBL" id="OAQ14692.1"/>
    </source>
</evidence>
<dbReference type="UniPathway" id="UPA00251">
    <property type="reaction ID" value="UER00316"/>
</dbReference>
<dbReference type="CDD" id="cd05213">
    <property type="entry name" value="NAD_bind_Glutamyl_tRNA_reduct"/>
    <property type="match status" value="1"/>
</dbReference>
<keyword evidence="6 9" id="KW-0627">Porphyrin biosynthesis</keyword>
<feature type="active site" description="Nucleophile" evidence="9 10">
    <location>
        <position position="50"/>
    </location>
</feature>
<dbReference type="PANTHER" id="PTHR43013">
    <property type="entry name" value="GLUTAMYL-TRNA REDUCTASE"/>
    <property type="match status" value="1"/>
</dbReference>
<gene>
    <name evidence="9 19" type="primary">hemA</name>
    <name evidence="19" type="ORF">F480_10220</name>
</gene>
<evidence type="ECO:0000256" key="1">
    <source>
        <dbReference type="ARBA" id="ARBA00005059"/>
    </source>
</evidence>
<comment type="pathway">
    <text evidence="1 9 14">Porphyrin-containing compound metabolism; protoporphyrin-IX biosynthesis; 5-aminolevulinate from L-glutamyl-tRNA(Glu): step 1/2.</text>
</comment>
<evidence type="ECO:0000256" key="13">
    <source>
        <dbReference type="PIRSR" id="PIRSR000445-4"/>
    </source>
</evidence>
<evidence type="ECO:0000256" key="7">
    <source>
        <dbReference type="ARBA" id="ARBA00047464"/>
    </source>
</evidence>
<protein>
    <recommendedName>
        <fullName evidence="8 9">Glutamyl-tRNA reductase</fullName>
        <shortName evidence="9">GluTR</shortName>
        <ecNumber evidence="3 9">1.2.1.70</ecNumber>
    </recommendedName>
</protein>
<dbReference type="Proteomes" id="UP000078358">
    <property type="component" value="Unassembled WGS sequence"/>
</dbReference>
<feature type="binding site" evidence="9 11">
    <location>
        <begin position="123"/>
        <end position="125"/>
    </location>
    <ligand>
        <name>substrate</name>
    </ligand>
</feature>
<dbReference type="SUPFAM" id="SSF69742">
    <property type="entry name" value="Glutamyl tRNA-reductase catalytic, N-terminal domain"/>
    <property type="match status" value="1"/>
</dbReference>
<evidence type="ECO:0000256" key="8">
    <source>
        <dbReference type="ARBA" id="ARBA00068659"/>
    </source>
</evidence>
<evidence type="ECO:0000256" key="9">
    <source>
        <dbReference type="HAMAP-Rule" id="MF_00087"/>
    </source>
</evidence>
<dbReference type="Pfam" id="PF00745">
    <property type="entry name" value="GlutR_dimer"/>
    <property type="match status" value="1"/>
</dbReference>
<dbReference type="GO" id="GO:0050661">
    <property type="term" value="F:NADP binding"/>
    <property type="evidence" value="ECO:0007669"/>
    <property type="project" value="InterPro"/>
</dbReference>
<dbReference type="Gene3D" id="3.30.460.30">
    <property type="entry name" value="Glutamyl-tRNA reductase, N-terminal domain"/>
    <property type="match status" value="1"/>
</dbReference>
<evidence type="ECO:0000256" key="12">
    <source>
        <dbReference type="PIRSR" id="PIRSR000445-3"/>
    </source>
</evidence>
<dbReference type="GO" id="GO:0008883">
    <property type="term" value="F:glutamyl-tRNA reductase activity"/>
    <property type="evidence" value="ECO:0007669"/>
    <property type="project" value="UniProtKB-UniRule"/>
</dbReference>
<proteinExistence type="inferred from homology"/>
<dbReference type="InterPro" id="IPR006151">
    <property type="entry name" value="Shikm_DH/Glu-tRNA_Rdtase"/>
</dbReference>
<dbReference type="NCBIfam" id="TIGR01035">
    <property type="entry name" value="hemA"/>
    <property type="match status" value="1"/>
</dbReference>
<feature type="binding site" evidence="9 11">
    <location>
        <position position="129"/>
    </location>
    <ligand>
        <name>substrate</name>
    </ligand>
</feature>
<evidence type="ECO:0000256" key="5">
    <source>
        <dbReference type="ARBA" id="ARBA00023002"/>
    </source>
</evidence>
<evidence type="ECO:0000256" key="14">
    <source>
        <dbReference type="RuleBase" id="RU000584"/>
    </source>
</evidence>
<organism evidence="19 20">
    <name type="scientific">Bibersteinia trehalosi Y31</name>
    <dbReference type="NCBI Taxonomy" id="1261658"/>
    <lineage>
        <taxon>Bacteria</taxon>
        <taxon>Pseudomonadati</taxon>
        <taxon>Pseudomonadota</taxon>
        <taxon>Gammaproteobacteria</taxon>
        <taxon>Pasteurellales</taxon>
        <taxon>Pasteurellaceae</taxon>
        <taxon>Bibersteinia</taxon>
    </lineage>
</organism>
<evidence type="ECO:0000256" key="2">
    <source>
        <dbReference type="ARBA" id="ARBA00005916"/>
    </source>
</evidence>
<evidence type="ECO:0000259" key="16">
    <source>
        <dbReference type="Pfam" id="PF00745"/>
    </source>
</evidence>
<evidence type="ECO:0000256" key="11">
    <source>
        <dbReference type="PIRSR" id="PIRSR000445-2"/>
    </source>
</evidence>
<dbReference type="GO" id="GO:0019353">
    <property type="term" value="P:protoporphyrinogen IX biosynthetic process from glutamate"/>
    <property type="evidence" value="ECO:0007669"/>
    <property type="project" value="TreeGrafter"/>
</dbReference>
<keyword evidence="5 9" id="KW-0560">Oxidoreductase</keyword>
<comment type="similarity">
    <text evidence="2 9 14">Belongs to the glutamyl-tRNA reductase family.</text>
</comment>
<dbReference type="InterPro" id="IPR000343">
    <property type="entry name" value="4pyrrol_synth_GluRdtase"/>
</dbReference>
<comment type="catalytic activity">
    <reaction evidence="7 9 14">
        <text>(S)-4-amino-5-oxopentanoate + tRNA(Glu) + NADP(+) = L-glutamyl-tRNA(Glu) + NADPH + H(+)</text>
        <dbReference type="Rhea" id="RHEA:12344"/>
        <dbReference type="Rhea" id="RHEA-COMP:9663"/>
        <dbReference type="Rhea" id="RHEA-COMP:9680"/>
        <dbReference type="ChEBI" id="CHEBI:15378"/>
        <dbReference type="ChEBI" id="CHEBI:57501"/>
        <dbReference type="ChEBI" id="CHEBI:57783"/>
        <dbReference type="ChEBI" id="CHEBI:58349"/>
        <dbReference type="ChEBI" id="CHEBI:78442"/>
        <dbReference type="ChEBI" id="CHEBI:78520"/>
        <dbReference type="EC" id="1.2.1.70"/>
    </reaction>
</comment>
<dbReference type="SUPFAM" id="SSF69075">
    <property type="entry name" value="Glutamyl tRNA-reductase dimerization domain"/>
    <property type="match status" value="1"/>
</dbReference>
<dbReference type="InterPro" id="IPR036453">
    <property type="entry name" value="GluRdtase_dimer_dom_sf"/>
</dbReference>
<feature type="binding site" evidence="9 11">
    <location>
        <position position="118"/>
    </location>
    <ligand>
        <name>substrate</name>
    </ligand>
</feature>
<evidence type="ECO:0000256" key="15">
    <source>
        <dbReference type="SAM" id="Coils"/>
    </source>
</evidence>
<evidence type="ECO:0000256" key="6">
    <source>
        <dbReference type="ARBA" id="ARBA00023244"/>
    </source>
</evidence>
<dbReference type="HAMAP" id="MF_00087">
    <property type="entry name" value="Glu_tRNA_reductase"/>
    <property type="match status" value="1"/>
</dbReference>
<name>A0A179CY22_BIBTR</name>
<feature type="domain" description="Quinate/shikimate 5-dehydrogenase/glutamyl-tRNA reductase" evidence="17">
    <location>
        <begin position="186"/>
        <end position="322"/>
    </location>
</feature>
<keyword evidence="15" id="KW-0175">Coiled coil</keyword>
<keyword evidence="4 9" id="KW-0521">NADP</keyword>
<dbReference type="InterPro" id="IPR015895">
    <property type="entry name" value="4pyrrol_synth_GluRdtase_N"/>
</dbReference>
<dbReference type="InterPro" id="IPR015896">
    <property type="entry name" value="4pyrrol_synth_GluRdtase_dimer"/>
</dbReference>
<dbReference type="Pfam" id="PF01488">
    <property type="entry name" value="Shikimate_DH"/>
    <property type="match status" value="1"/>
</dbReference>
<dbReference type="PIRSF" id="PIRSF000445">
    <property type="entry name" value="4pyrrol_synth_GluRdtase"/>
    <property type="match status" value="1"/>
</dbReference>
<comment type="domain">
    <text evidence="9">Possesses an unusual extended V-shaped dimeric structure with each monomer consisting of three distinct domains arranged along a curved 'spinal' alpha-helix. The N-terminal catalytic domain specifically recognizes the glutamate moiety of the substrate. The second domain is the NADPH-binding domain, and the third C-terminal domain is responsible for dimerization.</text>
</comment>